<dbReference type="InterPro" id="IPR023048">
    <property type="entry name" value="NADH:quinone_OxRdtase_FMN_depd"/>
</dbReference>
<comment type="catalytic activity">
    <reaction evidence="5">
        <text>N,N-dimethyl-1,4-phenylenediamine + anthranilate + 2 NAD(+) = 2-(4-dimethylaminophenyl)diazenylbenzoate + 2 NADH + 2 H(+)</text>
        <dbReference type="Rhea" id="RHEA:55872"/>
        <dbReference type="ChEBI" id="CHEBI:15378"/>
        <dbReference type="ChEBI" id="CHEBI:15783"/>
        <dbReference type="ChEBI" id="CHEBI:16567"/>
        <dbReference type="ChEBI" id="CHEBI:57540"/>
        <dbReference type="ChEBI" id="CHEBI:57945"/>
        <dbReference type="ChEBI" id="CHEBI:71579"/>
        <dbReference type="EC" id="1.7.1.17"/>
    </reaction>
    <physiologicalReaction direction="right-to-left" evidence="5">
        <dbReference type="Rhea" id="RHEA:55874"/>
    </physiologicalReaction>
</comment>
<dbReference type="GO" id="GO:0016655">
    <property type="term" value="F:oxidoreductase activity, acting on NAD(P)H, quinone or similar compound as acceptor"/>
    <property type="evidence" value="ECO:0007669"/>
    <property type="project" value="InterPro"/>
</dbReference>
<comment type="caution">
    <text evidence="6">Lacks conserved residue(s) required for the propagation of feature annotation.</text>
</comment>
<dbReference type="PANTHER" id="PTHR43741:SF4">
    <property type="entry name" value="FMN-DEPENDENT NADH:QUINONE OXIDOREDUCTASE"/>
    <property type="match status" value="1"/>
</dbReference>
<dbReference type="Pfam" id="PF02525">
    <property type="entry name" value="Flavodoxin_2"/>
    <property type="match status" value="1"/>
</dbReference>
<dbReference type="InterPro" id="IPR003680">
    <property type="entry name" value="Flavodoxin_fold"/>
</dbReference>
<evidence type="ECO:0000256" key="6">
    <source>
        <dbReference type="HAMAP-Rule" id="MF_01216"/>
    </source>
</evidence>
<reference evidence="8" key="1">
    <citation type="submission" date="2021-11" db="EMBL/GenBank/DDBJ databases">
        <title>BS-T2-15 a new species belonging to the Comamonadaceae family isolated from the soil of a French oak forest.</title>
        <authorList>
            <person name="Mieszkin S."/>
            <person name="Alain K."/>
        </authorList>
    </citation>
    <scope>NUCLEOTIDE SEQUENCE</scope>
    <source>
        <strain evidence="8">BS-T2-15</strain>
    </source>
</reference>
<keyword evidence="2 6" id="KW-0288">FMN</keyword>
<accession>A0A9X1YGX0</accession>
<evidence type="ECO:0000259" key="7">
    <source>
        <dbReference type="Pfam" id="PF02525"/>
    </source>
</evidence>
<sequence>MKLLHIDSSVLGAMSASRQLTTKIRAKIVTANPGIDVEYLDLAADPPGHLNADSLGFAAGQSAELSSVQRRENATSEALVSQFLSADLIIVGAPLYNFNVPSQLKAWIDRIAQAGRTFKYTDRGAVGLATGKTVFIASSRGGVYSTSEAARAMEHQESYLQVMFGFLGITDIRIVRAEGLAMGDAVRAEAMRAASAEINALNFVSADESLVS</sequence>
<organism evidence="8 9">
    <name type="scientific">Scleromatobacter humisilvae</name>
    <dbReference type="NCBI Taxonomy" id="2897159"/>
    <lineage>
        <taxon>Bacteria</taxon>
        <taxon>Pseudomonadati</taxon>
        <taxon>Pseudomonadota</taxon>
        <taxon>Betaproteobacteria</taxon>
        <taxon>Burkholderiales</taxon>
        <taxon>Sphaerotilaceae</taxon>
        <taxon>Scleromatobacter</taxon>
    </lineage>
</organism>
<dbReference type="AlphaFoldDB" id="A0A9X1YGX0"/>
<gene>
    <name evidence="6" type="primary">azoR</name>
    <name evidence="8" type="ORF">LPC04_08285</name>
</gene>
<dbReference type="Gene3D" id="3.40.50.360">
    <property type="match status" value="1"/>
</dbReference>
<keyword evidence="1 6" id="KW-0285">Flavoprotein</keyword>
<keyword evidence="9" id="KW-1185">Reference proteome</keyword>
<evidence type="ECO:0000256" key="3">
    <source>
        <dbReference type="ARBA" id="ARBA00023002"/>
    </source>
</evidence>
<dbReference type="PANTHER" id="PTHR43741">
    <property type="entry name" value="FMN-DEPENDENT NADH-AZOREDUCTASE 1"/>
    <property type="match status" value="1"/>
</dbReference>
<feature type="binding site" evidence="6">
    <location>
        <begin position="15"/>
        <end position="17"/>
    </location>
    <ligand>
        <name>FMN</name>
        <dbReference type="ChEBI" id="CHEBI:58210"/>
    </ligand>
</feature>
<proteinExistence type="inferred from homology"/>
<dbReference type="HAMAP" id="MF_01216">
    <property type="entry name" value="Azoreductase_type1"/>
    <property type="match status" value="1"/>
</dbReference>
<dbReference type="Proteomes" id="UP001139353">
    <property type="component" value="Unassembled WGS sequence"/>
</dbReference>
<protein>
    <recommendedName>
        <fullName evidence="6">FMN dependent NADH:quinone oxidoreductase</fullName>
        <ecNumber evidence="6">1.6.5.-</ecNumber>
    </recommendedName>
    <alternativeName>
        <fullName evidence="6">Azo-dye reductase</fullName>
    </alternativeName>
    <alternativeName>
        <fullName evidence="6">FMN-dependent NADH-azo compound oxidoreductase</fullName>
    </alternativeName>
    <alternativeName>
        <fullName evidence="6">FMN-dependent NADH-azoreductase</fullName>
        <ecNumber evidence="6">1.7.1.17</ecNumber>
    </alternativeName>
</protein>
<dbReference type="GO" id="GO:0010181">
    <property type="term" value="F:FMN binding"/>
    <property type="evidence" value="ECO:0007669"/>
    <property type="project" value="UniProtKB-UniRule"/>
</dbReference>
<dbReference type="EC" id="1.7.1.17" evidence="6"/>
<evidence type="ECO:0000256" key="1">
    <source>
        <dbReference type="ARBA" id="ARBA00022630"/>
    </source>
</evidence>
<comment type="similarity">
    <text evidence="6">Belongs to the azoreductase type 1 family.</text>
</comment>
<comment type="function">
    <text evidence="6">Quinone reductase that provides resistance to thiol-specific stress caused by electrophilic quinones.</text>
</comment>
<feature type="binding site" evidence="6">
    <location>
        <position position="9"/>
    </location>
    <ligand>
        <name>FMN</name>
        <dbReference type="ChEBI" id="CHEBI:58210"/>
    </ligand>
</feature>
<evidence type="ECO:0000256" key="4">
    <source>
        <dbReference type="ARBA" id="ARBA00023027"/>
    </source>
</evidence>
<dbReference type="SUPFAM" id="SSF52218">
    <property type="entry name" value="Flavoproteins"/>
    <property type="match status" value="1"/>
</dbReference>
<feature type="domain" description="Flavodoxin-like fold" evidence="7">
    <location>
        <begin position="1"/>
        <end position="199"/>
    </location>
</feature>
<keyword evidence="3 6" id="KW-0560">Oxidoreductase</keyword>
<comment type="catalytic activity">
    <reaction evidence="6">
        <text>2 a quinone + NADH + H(+) = 2 a 1,4-benzosemiquinone + NAD(+)</text>
        <dbReference type="Rhea" id="RHEA:65952"/>
        <dbReference type="ChEBI" id="CHEBI:15378"/>
        <dbReference type="ChEBI" id="CHEBI:57540"/>
        <dbReference type="ChEBI" id="CHEBI:57945"/>
        <dbReference type="ChEBI" id="CHEBI:132124"/>
        <dbReference type="ChEBI" id="CHEBI:134225"/>
    </reaction>
</comment>
<keyword evidence="4 6" id="KW-0520">NAD</keyword>
<evidence type="ECO:0000313" key="9">
    <source>
        <dbReference type="Proteomes" id="UP001139353"/>
    </source>
</evidence>
<dbReference type="GO" id="GO:0009055">
    <property type="term" value="F:electron transfer activity"/>
    <property type="evidence" value="ECO:0007669"/>
    <property type="project" value="UniProtKB-UniRule"/>
</dbReference>
<dbReference type="InterPro" id="IPR029039">
    <property type="entry name" value="Flavoprotein-like_sf"/>
</dbReference>
<feature type="binding site" evidence="6">
    <location>
        <begin position="139"/>
        <end position="142"/>
    </location>
    <ligand>
        <name>FMN</name>
        <dbReference type="ChEBI" id="CHEBI:58210"/>
    </ligand>
</feature>
<comment type="cofactor">
    <cofactor evidence="6">
        <name>FMN</name>
        <dbReference type="ChEBI" id="CHEBI:58210"/>
    </cofactor>
    <text evidence="6">Binds 1 FMN per subunit.</text>
</comment>
<dbReference type="RefSeq" id="WP_275681701.1">
    <property type="nucleotide sequence ID" value="NZ_JAJLJH010000001.1"/>
</dbReference>
<evidence type="ECO:0000256" key="5">
    <source>
        <dbReference type="ARBA" id="ARBA00048542"/>
    </source>
</evidence>
<comment type="subunit">
    <text evidence="6">Homodimer.</text>
</comment>
<comment type="function">
    <text evidence="6">Also exhibits azoreductase activity. Catalyzes the reductive cleavage of the azo bond in aromatic azo compounds to the corresponding amines.</text>
</comment>
<comment type="caution">
    <text evidence="8">The sequence shown here is derived from an EMBL/GenBank/DDBJ whole genome shotgun (WGS) entry which is preliminary data.</text>
</comment>
<dbReference type="InterPro" id="IPR050104">
    <property type="entry name" value="FMN-dep_NADH:Q_OxRdtase_AzoR1"/>
</dbReference>
<evidence type="ECO:0000256" key="2">
    <source>
        <dbReference type="ARBA" id="ARBA00022643"/>
    </source>
</evidence>
<evidence type="ECO:0000313" key="8">
    <source>
        <dbReference type="EMBL" id="MCK9685706.1"/>
    </source>
</evidence>
<name>A0A9X1YGX0_9BURK</name>
<dbReference type="EC" id="1.6.5.-" evidence="6"/>
<dbReference type="GO" id="GO:0016652">
    <property type="term" value="F:oxidoreductase activity, acting on NAD(P)H as acceptor"/>
    <property type="evidence" value="ECO:0007669"/>
    <property type="project" value="UniProtKB-UniRule"/>
</dbReference>
<dbReference type="EMBL" id="JAJLJH010000001">
    <property type="protein sequence ID" value="MCK9685706.1"/>
    <property type="molecule type" value="Genomic_DNA"/>
</dbReference>